<evidence type="ECO:0000313" key="2">
    <source>
        <dbReference type="Proteomes" id="UP001566132"/>
    </source>
</evidence>
<protein>
    <recommendedName>
        <fullName evidence="3">DUF4817 domain-containing protein</fullName>
    </recommendedName>
</protein>
<gene>
    <name evidence="1" type="ORF">ABEB36_010461</name>
</gene>
<sequence length="115" mass="13200">MVYTVQQKIEIIFIYGECVRWTRRTAAIFNESIPNTNLNHKYVLELIAKFTEIGSITNKKTVRMHVLSEVAQIEVLGSFVAQPTTSLRVVAREVGTFHETVTKALKSNKFHPYKM</sequence>
<dbReference type="EMBL" id="JBDJPC010000007">
    <property type="protein sequence ID" value="KAL1494962.1"/>
    <property type="molecule type" value="Genomic_DNA"/>
</dbReference>
<evidence type="ECO:0008006" key="3">
    <source>
        <dbReference type="Google" id="ProtNLM"/>
    </source>
</evidence>
<evidence type="ECO:0000313" key="1">
    <source>
        <dbReference type="EMBL" id="KAL1494962.1"/>
    </source>
</evidence>
<comment type="caution">
    <text evidence="1">The sequence shown here is derived from an EMBL/GenBank/DDBJ whole genome shotgun (WGS) entry which is preliminary data.</text>
</comment>
<accession>A0ABD1EKD0</accession>
<proteinExistence type="predicted"/>
<dbReference type="Proteomes" id="UP001566132">
    <property type="component" value="Unassembled WGS sequence"/>
</dbReference>
<keyword evidence="2" id="KW-1185">Reference proteome</keyword>
<reference evidence="1 2" key="1">
    <citation type="submission" date="2024-05" db="EMBL/GenBank/DDBJ databases">
        <title>Genetic variation in Jamaican populations of the coffee berry borer (Hypothenemus hampei).</title>
        <authorList>
            <person name="Errbii M."/>
            <person name="Myrie A."/>
        </authorList>
    </citation>
    <scope>NUCLEOTIDE SEQUENCE [LARGE SCALE GENOMIC DNA]</scope>
    <source>
        <strain evidence="1">JA-Hopewell-2020-01-JO</strain>
        <tissue evidence="1">Whole body</tissue>
    </source>
</reference>
<dbReference type="AlphaFoldDB" id="A0ABD1EKD0"/>
<name>A0ABD1EKD0_HYPHA</name>
<organism evidence="1 2">
    <name type="scientific">Hypothenemus hampei</name>
    <name type="common">Coffee berry borer</name>
    <dbReference type="NCBI Taxonomy" id="57062"/>
    <lineage>
        <taxon>Eukaryota</taxon>
        <taxon>Metazoa</taxon>
        <taxon>Ecdysozoa</taxon>
        <taxon>Arthropoda</taxon>
        <taxon>Hexapoda</taxon>
        <taxon>Insecta</taxon>
        <taxon>Pterygota</taxon>
        <taxon>Neoptera</taxon>
        <taxon>Endopterygota</taxon>
        <taxon>Coleoptera</taxon>
        <taxon>Polyphaga</taxon>
        <taxon>Cucujiformia</taxon>
        <taxon>Curculionidae</taxon>
        <taxon>Scolytinae</taxon>
        <taxon>Hypothenemus</taxon>
    </lineage>
</organism>